<dbReference type="PANTHER" id="PTHR30606:SF10">
    <property type="entry name" value="PHOSPHATIDYLINOSITOL MANNOSIDE ACYLTRANSFERASE"/>
    <property type="match status" value="1"/>
</dbReference>
<evidence type="ECO:0000256" key="4">
    <source>
        <dbReference type="ARBA" id="ARBA00022679"/>
    </source>
</evidence>
<proteinExistence type="predicted"/>
<dbReference type="InterPro" id="IPR004960">
    <property type="entry name" value="LipA_acyltrans"/>
</dbReference>
<organism evidence="7">
    <name type="scientific">marine metagenome</name>
    <dbReference type="NCBI Taxonomy" id="408172"/>
    <lineage>
        <taxon>unclassified sequences</taxon>
        <taxon>metagenomes</taxon>
        <taxon>ecological metagenomes</taxon>
    </lineage>
</organism>
<dbReference type="PANTHER" id="PTHR30606">
    <property type="entry name" value="LIPID A BIOSYNTHESIS LAUROYL ACYLTRANSFERASE"/>
    <property type="match status" value="1"/>
</dbReference>
<dbReference type="EMBL" id="UINC01130774">
    <property type="protein sequence ID" value="SVD12047.1"/>
    <property type="molecule type" value="Genomic_DNA"/>
</dbReference>
<evidence type="ECO:0000256" key="3">
    <source>
        <dbReference type="ARBA" id="ARBA00022519"/>
    </source>
</evidence>
<keyword evidence="3" id="KW-0997">Cell inner membrane</keyword>
<dbReference type="AlphaFoldDB" id="A0A382SS69"/>
<evidence type="ECO:0000256" key="5">
    <source>
        <dbReference type="ARBA" id="ARBA00023136"/>
    </source>
</evidence>
<dbReference type="GO" id="GO:1901137">
    <property type="term" value="P:carbohydrate derivative biosynthetic process"/>
    <property type="evidence" value="ECO:0007669"/>
    <property type="project" value="UniProtKB-ARBA"/>
</dbReference>
<dbReference type="GO" id="GO:0005886">
    <property type="term" value="C:plasma membrane"/>
    <property type="evidence" value="ECO:0007669"/>
    <property type="project" value="UniProtKB-SubCell"/>
</dbReference>
<dbReference type="CDD" id="cd07984">
    <property type="entry name" value="LPLAT_LABLAT-like"/>
    <property type="match status" value="1"/>
</dbReference>
<comment type="subcellular location">
    <subcellularLocation>
        <location evidence="1">Cell inner membrane</location>
    </subcellularLocation>
</comment>
<sequence>MSIVGSFTRIAATVVPRLSFPVASSVGRSLGSLAWALDARHRAVAMKNLFLAFPKLTESHRRHLAQKSFQQVGRTAVEMLWSTALNDQTLGKIAVFEGRQHLDAAIAEGRGALITTAHFGNWELMGVALAHIGVPMNVIVRTIDDPQVESVLNRLRTRTGARVIHKDNGVRPALRALRAGEVVGVLVDQNTLPSQASF</sequence>
<dbReference type="GO" id="GO:0008610">
    <property type="term" value="P:lipid biosynthetic process"/>
    <property type="evidence" value="ECO:0007669"/>
    <property type="project" value="UniProtKB-ARBA"/>
</dbReference>
<dbReference type="GO" id="GO:0016746">
    <property type="term" value="F:acyltransferase activity"/>
    <property type="evidence" value="ECO:0007669"/>
    <property type="project" value="UniProtKB-KW"/>
</dbReference>
<name>A0A382SS69_9ZZZZ</name>
<reference evidence="7" key="1">
    <citation type="submission" date="2018-05" db="EMBL/GenBank/DDBJ databases">
        <authorList>
            <person name="Lanie J.A."/>
            <person name="Ng W.-L."/>
            <person name="Kazmierczak K.M."/>
            <person name="Andrzejewski T.M."/>
            <person name="Davidsen T.M."/>
            <person name="Wayne K.J."/>
            <person name="Tettelin H."/>
            <person name="Glass J.I."/>
            <person name="Rusch D."/>
            <person name="Podicherti R."/>
            <person name="Tsui H.-C.T."/>
            <person name="Winkler M.E."/>
        </authorList>
    </citation>
    <scope>NUCLEOTIDE SEQUENCE</scope>
</reference>
<evidence type="ECO:0000256" key="2">
    <source>
        <dbReference type="ARBA" id="ARBA00022475"/>
    </source>
</evidence>
<keyword evidence="4" id="KW-0808">Transferase</keyword>
<protein>
    <recommendedName>
        <fullName evidence="8">Lipid A biosynthesis acyltransferase</fullName>
    </recommendedName>
</protein>
<evidence type="ECO:0000256" key="1">
    <source>
        <dbReference type="ARBA" id="ARBA00004533"/>
    </source>
</evidence>
<gene>
    <name evidence="7" type="ORF">METZ01_LOCUS364901</name>
</gene>
<keyword evidence="6" id="KW-0012">Acyltransferase</keyword>
<accession>A0A382SS69</accession>
<keyword evidence="5" id="KW-0472">Membrane</keyword>
<feature type="non-terminal residue" evidence="7">
    <location>
        <position position="198"/>
    </location>
</feature>
<evidence type="ECO:0008006" key="8">
    <source>
        <dbReference type="Google" id="ProtNLM"/>
    </source>
</evidence>
<evidence type="ECO:0000256" key="6">
    <source>
        <dbReference type="ARBA" id="ARBA00023315"/>
    </source>
</evidence>
<keyword evidence="2" id="KW-1003">Cell membrane</keyword>
<dbReference type="Pfam" id="PF03279">
    <property type="entry name" value="Lip_A_acyltrans"/>
    <property type="match status" value="1"/>
</dbReference>
<evidence type="ECO:0000313" key="7">
    <source>
        <dbReference type="EMBL" id="SVD12047.1"/>
    </source>
</evidence>